<dbReference type="GO" id="GO:0005737">
    <property type="term" value="C:cytoplasm"/>
    <property type="evidence" value="ECO:0007669"/>
    <property type="project" value="TreeGrafter"/>
</dbReference>
<dbReference type="InterPro" id="IPR029099">
    <property type="entry name" value="Pribosyltran_N"/>
</dbReference>
<dbReference type="InterPro" id="IPR029057">
    <property type="entry name" value="PRTase-like"/>
</dbReference>
<dbReference type="RefSeq" id="XP_030384513.1">
    <property type="nucleotide sequence ID" value="XM_030528653.1"/>
</dbReference>
<keyword evidence="7" id="KW-0479">Metal-binding</keyword>
<evidence type="ECO:0000313" key="16">
    <source>
        <dbReference type="RefSeq" id="XP_030384513.1"/>
    </source>
</evidence>
<evidence type="ECO:0000256" key="7">
    <source>
        <dbReference type="ARBA" id="ARBA00022723"/>
    </source>
</evidence>
<evidence type="ECO:0000256" key="13">
    <source>
        <dbReference type="ARBA" id="ARBA00049535"/>
    </source>
</evidence>
<evidence type="ECO:0000256" key="6">
    <source>
        <dbReference type="ARBA" id="ARBA00022679"/>
    </source>
</evidence>
<keyword evidence="10" id="KW-0418">Kinase</keyword>
<dbReference type="CDD" id="cd06223">
    <property type="entry name" value="PRTases_typeI"/>
    <property type="match status" value="1"/>
</dbReference>
<dbReference type="GO" id="GO:0006015">
    <property type="term" value="P:5-phosphoribose 1-diphosphate biosynthetic process"/>
    <property type="evidence" value="ECO:0007669"/>
    <property type="project" value="TreeGrafter"/>
</dbReference>
<sequence>MHRLVILSGSSHPEFTQLIAEHLNIAETQVLRGKFANGEIRFELEESIRGADVFIVQSHCGAVNDMLMELLIMAQTCRYASAHRITAVLPFFPYARQDKMQSFHQPITAKLVANMLVLAGVDHVLTLHLHADQLQGFFDIPCDNLSAEIAIIPWIQRYLPNWQEMVIVAPDNGAVKIASSIAAQLDLRMALLHKDRVKPGEVRDMVLVGDVTGKPALLVDDMADTSRTLLFATQRLIEAGASKVYAVVTHGVFSGNAIQLLTESPIELIMCTNSLPQAACDCDNKKFHVIDISRVFKQCILHMHKNKSVHQLFASRSMALTDDDHLQLEDAEQVLEEDLVVKQQLEKQKSETLINESKVGFRLSKR</sequence>
<dbReference type="PANTHER" id="PTHR10210:SF32">
    <property type="entry name" value="RIBOSE-PHOSPHATE PYROPHOSPHOKINASE 2"/>
    <property type="match status" value="1"/>
</dbReference>
<accession>A0A6J2UAK5</accession>
<keyword evidence="15" id="KW-1185">Reference proteome</keyword>
<protein>
    <recommendedName>
        <fullName evidence="4">ribose-phosphate diphosphokinase</fullName>
        <ecNumber evidence="4">2.7.6.1</ecNumber>
    </recommendedName>
</protein>
<dbReference type="EC" id="2.7.6.1" evidence="4"/>
<evidence type="ECO:0000259" key="14">
    <source>
        <dbReference type="Pfam" id="PF13793"/>
    </source>
</evidence>
<dbReference type="Pfam" id="PF14572">
    <property type="entry name" value="Pribosyl_synth"/>
    <property type="match status" value="1"/>
</dbReference>
<comment type="similarity">
    <text evidence="3">Belongs to the ribose-phosphate pyrophosphokinase family.</text>
</comment>
<comment type="cofactor">
    <cofactor evidence="1">
        <name>Mg(2+)</name>
        <dbReference type="ChEBI" id="CHEBI:18420"/>
    </cofactor>
</comment>
<reference evidence="16" key="1">
    <citation type="submission" date="2025-08" db="UniProtKB">
        <authorList>
            <consortium name="RefSeq"/>
        </authorList>
    </citation>
    <scope>IDENTIFICATION</scope>
    <source>
        <strain evidence="16">11010-0011.00</strain>
        <tissue evidence="16">Whole body</tissue>
    </source>
</reference>
<evidence type="ECO:0000256" key="11">
    <source>
        <dbReference type="ARBA" id="ARBA00022840"/>
    </source>
</evidence>
<evidence type="ECO:0000256" key="9">
    <source>
        <dbReference type="ARBA" id="ARBA00022741"/>
    </source>
</evidence>
<dbReference type="AlphaFoldDB" id="A0A6J2UAK5"/>
<dbReference type="PANTHER" id="PTHR10210">
    <property type="entry name" value="RIBOSE-PHOSPHATE DIPHOSPHOKINASE FAMILY MEMBER"/>
    <property type="match status" value="1"/>
</dbReference>
<keyword evidence="8" id="KW-0545">Nucleotide biosynthesis</keyword>
<evidence type="ECO:0000256" key="5">
    <source>
        <dbReference type="ARBA" id="ARBA00022490"/>
    </source>
</evidence>
<dbReference type="Pfam" id="PF13793">
    <property type="entry name" value="Pribosyltran_N"/>
    <property type="match status" value="1"/>
</dbReference>
<dbReference type="Gene3D" id="3.40.50.2020">
    <property type="match status" value="2"/>
</dbReference>
<dbReference type="GO" id="GO:0005524">
    <property type="term" value="F:ATP binding"/>
    <property type="evidence" value="ECO:0007669"/>
    <property type="project" value="UniProtKB-KW"/>
</dbReference>
<feature type="domain" description="Ribose-phosphate pyrophosphokinase N-terminal" evidence="14">
    <location>
        <begin position="4"/>
        <end position="120"/>
    </location>
</feature>
<dbReference type="FunFam" id="3.40.50.2020:FF:000001">
    <property type="entry name" value="Ribose-phosphate pyrophosphokinase"/>
    <property type="match status" value="1"/>
</dbReference>
<keyword evidence="5" id="KW-0963">Cytoplasm</keyword>
<dbReference type="SUPFAM" id="SSF53271">
    <property type="entry name" value="PRTase-like"/>
    <property type="match status" value="1"/>
</dbReference>
<dbReference type="InterPro" id="IPR005946">
    <property type="entry name" value="Rib-P_diPkinase"/>
</dbReference>
<dbReference type="FunFam" id="3.40.50.2020:FF:000005">
    <property type="entry name" value="Ribose-phosphate pyrophosphokinase 1"/>
    <property type="match status" value="1"/>
</dbReference>
<evidence type="ECO:0000256" key="10">
    <source>
        <dbReference type="ARBA" id="ARBA00022777"/>
    </source>
</evidence>
<keyword evidence="11" id="KW-0067">ATP-binding</keyword>
<comment type="pathway">
    <text evidence="2">Metabolic intermediate biosynthesis; 5-phospho-alpha-D-ribose 1-diphosphate biosynthesis; 5-phospho-alpha-D-ribose 1-diphosphate from D-ribose 5-phosphate (route I): step 1/1.</text>
</comment>
<evidence type="ECO:0000256" key="3">
    <source>
        <dbReference type="ARBA" id="ARBA00006478"/>
    </source>
</evidence>
<comment type="catalytic activity">
    <reaction evidence="13">
        <text>D-ribose 5-phosphate + ATP = 5-phospho-alpha-D-ribose 1-diphosphate + AMP + H(+)</text>
        <dbReference type="Rhea" id="RHEA:15609"/>
        <dbReference type="ChEBI" id="CHEBI:15378"/>
        <dbReference type="ChEBI" id="CHEBI:30616"/>
        <dbReference type="ChEBI" id="CHEBI:58017"/>
        <dbReference type="ChEBI" id="CHEBI:78346"/>
        <dbReference type="ChEBI" id="CHEBI:456215"/>
        <dbReference type="EC" id="2.7.6.1"/>
    </reaction>
</comment>
<evidence type="ECO:0000313" key="15">
    <source>
        <dbReference type="Proteomes" id="UP000504634"/>
    </source>
</evidence>
<dbReference type="GO" id="GO:0004749">
    <property type="term" value="F:ribose phosphate diphosphokinase activity"/>
    <property type="evidence" value="ECO:0007669"/>
    <property type="project" value="UniProtKB-EC"/>
</dbReference>
<dbReference type="GeneID" id="115631816"/>
<keyword evidence="12" id="KW-0460">Magnesium</keyword>
<evidence type="ECO:0000256" key="4">
    <source>
        <dbReference type="ARBA" id="ARBA00013247"/>
    </source>
</evidence>
<dbReference type="GO" id="GO:0002189">
    <property type="term" value="C:ribose phosphate diphosphokinase complex"/>
    <property type="evidence" value="ECO:0007669"/>
    <property type="project" value="TreeGrafter"/>
</dbReference>
<dbReference type="GO" id="GO:0016301">
    <property type="term" value="F:kinase activity"/>
    <property type="evidence" value="ECO:0007669"/>
    <property type="project" value="UniProtKB-KW"/>
</dbReference>
<organism evidence="15 16">
    <name type="scientific">Drosophila lebanonensis</name>
    <name type="common">Fruit fly</name>
    <name type="synonym">Scaptodrosophila lebanonensis</name>
    <dbReference type="NCBI Taxonomy" id="7225"/>
    <lineage>
        <taxon>Eukaryota</taxon>
        <taxon>Metazoa</taxon>
        <taxon>Ecdysozoa</taxon>
        <taxon>Arthropoda</taxon>
        <taxon>Hexapoda</taxon>
        <taxon>Insecta</taxon>
        <taxon>Pterygota</taxon>
        <taxon>Neoptera</taxon>
        <taxon>Endopterygota</taxon>
        <taxon>Diptera</taxon>
        <taxon>Brachycera</taxon>
        <taxon>Muscomorpha</taxon>
        <taxon>Ephydroidea</taxon>
        <taxon>Drosophilidae</taxon>
        <taxon>Scaptodrosophila</taxon>
    </lineage>
</organism>
<dbReference type="GO" id="GO:0000287">
    <property type="term" value="F:magnesium ion binding"/>
    <property type="evidence" value="ECO:0007669"/>
    <property type="project" value="InterPro"/>
</dbReference>
<evidence type="ECO:0000256" key="2">
    <source>
        <dbReference type="ARBA" id="ARBA00004996"/>
    </source>
</evidence>
<evidence type="ECO:0000256" key="8">
    <source>
        <dbReference type="ARBA" id="ARBA00022727"/>
    </source>
</evidence>
<keyword evidence="6" id="KW-0808">Transferase</keyword>
<evidence type="ECO:0000256" key="12">
    <source>
        <dbReference type="ARBA" id="ARBA00022842"/>
    </source>
</evidence>
<dbReference type="InterPro" id="IPR000836">
    <property type="entry name" value="PRTase_dom"/>
</dbReference>
<dbReference type="NCBIfam" id="NF002320">
    <property type="entry name" value="PRK01259.1"/>
    <property type="match status" value="1"/>
</dbReference>
<dbReference type="GO" id="GO:0006164">
    <property type="term" value="P:purine nucleotide biosynthetic process"/>
    <property type="evidence" value="ECO:0007669"/>
    <property type="project" value="TreeGrafter"/>
</dbReference>
<dbReference type="NCBIfam" id="TIGR01251">
    <property type="entry name" value="ribP_PPkin"/>
    <property type="match status" value="1"/>
</dbReference>
<name>A0A6J2UAK5_DROLE</name>
<dbReference type="OrthoDB" id="413572at2759"/>
<proteinExistence type="inferred from homology"/>
<dbReference type="SMART" id="SM01400">
    <property type="entry name" value="Pribosyltran_N"/>
    <property type="match status" value="1"/>
</dbReference>
<gene>
    <name evidence="16" type="primary">LOC115631816</name>
</gene>
<keyword evidence="9" id="KW-0547">Nucleotide-binding</keyword>
<evidence type="ECO:0000256" key="1">
    <source>
        <dbReference type="ARBA" id="ARBA00001946"/>
    </source>
</evidence>
<dbReference type="Proteomes" id="UP000504634">
    <property type="component" value="Unplaced"/>
</dbReference>